<dbReference type="Pfam" id="PF12867">
    <property type="entry name" value="DinB_2"/>
    <property type="match status" value="1"/>
</dbReference>
<organism evidence="2 3">
    <name type="scientific">Mesobacillus maritimus</name>
    <dbReference type="NCBI Taxonomy" id="1643336"/>
    <lineage>
        <taxon>Bacteria</taxon>
        <taxon>Bacillati</taxon>
        <taxon>Bacillota</taxon>
        <taxon>Bacilli</taxon>
        <taxon>Bacillales</taxon>
        <taxon>Bacillaceae</taxon>
        <taxon>Mesobacillus</taxon>
    </lineage>
</organism>
<dbReference type="Gene3D" id="1.20.120.450">
    <property type="entry name" value="dinb family like domain"/>
    <property type="match status" value="1"/>
</dbReference>
<name>A0ABS7K768_9BACI</name>
<accession>A0ABS7K768</accession>
<keyword evidence="3" id="KW-1185">Reference proteome</keyword>
<sequence length="173" mass="20500">MNFNLEESIEILERTPQTLEQLLTGLSDGWLQSNEGEGTWNAFEVVNHLIECEKTNWMPRLETMLQERKNQHLPPFDRFAHLRLSTEVSIEEKLKEFKTLRTENITKLRKLIDPELHLEQTGFHPAFGVVRVRELLSTWTVHDFTHIAQIVRVMAKRYRTDVGPWKEYLSIFK</sequence>
<dbReference type="InterPro" id="IPR024775">
    <property type="entry name" value="DinB-like"/>
</dbReference>
<comment type="caution">
    <text evidence="2">The sequence shown here is derived from an EMBL/GenBank/DDBJ whole genome shotgun (WGS) entry which is preliminary data.</text>
</comment>
<dbReference type="RefSeq" id="WP_221874339.1">
    <property type="nucleotide sequence ID" value="NZ_JACWFH010000019.1"/>
</dbReference>
<dbReference type="EMBL" id="JACWFH010000019">
    <property type="protein sequence ID" value="MBY0098118.1"/>
    <property type="molecule type" value="Genomic_DNA"/>
</dbReference>
<evidence type="ECO:0000313" key="2">
    <source>
        <dbReference type="EMBL" id="MBY0098118.1"/>
    </source>
</evidence>
<dbReference type="InterPro" id="IPR034660">
    <property type="entry name" value="DinB/YfiT-like"/>
</dbReference>
<dbReference type="SUPFAM" id="SSF109854">
    <property type="entry name" value="DinB/YfiT-like putative metalloenzymes"/>
    <property type="match status" value="1"/>
</dbReference>
<evidence type="ECO:0000313" key="3">
    <source>
        <dbReference type="Proteomes" id="UP000769780"/>
    </source>
</evidence>
<feature type="domain" description="DinB-like" evidence="1">
    <location>
        <begin position="12"/>
        <end position="150"/>
    </location>
</feature>
<gene>
    <name evidence="2" type="ORF">H0185_15060</name>
</gene>
<dbReference type="Proteomes" id="UP000769780">
    <property type="component" value="Unassembled WGS sequence"/>
</dbReference>
<reference evidence="2 3" key="1">
    <citation type="submission" date="2020-07" db="EMBL/GenBank/DDBJ databases">
        <title>Fungal Genomes of the International Space Station.</title>
        <authorList>
            <person name="Seuylemezian A."/>
            <person name="Singh N.K."/>
            <person name="Wood J."/>
            <person name="Venkateswaran K."/>
        </authorList>
    </citation>
    <scope>NUCLEOTIDE SEQUENCE [LARGE SCALE GENOMIC DNA]</scope>
    <source>
        <strain evidence="2 3">PL-B2</strain>
    </source>
</reference>
<evidence type="ECO:0000259" key="1">
    <source>
        <dbReference type="Pfam" id="PF12867"/>
    </source>
</evidence>
<proteinExistence type="predicted"/>
<protein>
    <submittedName>
        <fullName evidence="2">DinB family protein</fullName>
    </submittedName>
</protein>